<dbReference type="OrthoDB" id="3259161at2"/>
<dbReference type="Proteomes" id="UP000231586">
    <property type="component" value="Unassembled WGS sequence"/>
</dbReference>
<feature type="compositionally biased region" description="Basic and acidic residues" evidence="1">
    <location>
        <begin position="253"/>
        <end position="263"/>
    </location>
</feature>
<feature type="compositionally biased region" description="Low complexity" evidence="1">
    <location>
        <begin position="223"/>
        <end position="240"/>
    </location>
</feature>
<dbReference type="EMBL" id="PGTZ01000010">
    <property type="protein sequence ID" value="PJI86694.1"/>
    <property type="molecule type" value="Genomic_DNA"/>
</dbReference>
<feature type="region of interest" description="Disordered" evidence="1">
    <location>
        <begin position="188"/>
        <end position="263"/>
    </location>
</feature>
<name>A0A2M8W728_9MICO</name>
<sequence length="479" mass="49550">MAELTGTTDAATGPGAGDPAGIRDLAATYRHWAHQLGVEARYAAQAKALLDDQHGDAVTALADRLGSEVGTITSLQADCGTVADILTDYADEVEDIARTAARLSVEAADATARGSRANGLSPWNTFNWSSSFVGPYMARATWDQAVADWSAATSGIQRLAERRATLDDGTARKLADYHAIALRGAATASGRRSAAAPRRTHPVDPVRRTPAPVLAPPTPPVDTAPAGAAGTAGVPEGTAPAGPPPVVVPASHTADDAPPRHDTPAAVAQPAIVGVATVGVPLSVCFAANRERLRSLGRRLVDQVPAVAVPRHAFFRRVLDTPTAWRDVDGHRHTRHGAAVVAFDPETSTYVTYFGPLDDHGDIPAWVRHVGVLDAGTATTAEQLRLADERGAALYEEYAGQSPTALFVVSHAPVLHDLAGTTPDPGARDADVAGTAVVRLLDSIPRPAGSTLTVVGPASGSPALPAAARGALRADIPIR</sequence>
<dbReference type="RefSeq" id="WP_100350723.1">
    <property type="nucleotide sequence ID" value="NZ_PGTZ01000010.1"/>
</dbReference>
<dbReference type="AlphaFoldDB" id="A0A2M8W728"/>
<comment type="caution">
    <text evidence="2">The sequence shown here is derived from an EMBL/GenBank/DDBJ whole genome shotgun (WGS) entry which is preliminary data.</text>
</comment>
<proteinExistence type="predicted"/>
<reference evidence="2 3" key="1">
    <citation type="submission" date="2017-11" db="EMBL/GenBank/DDBJ databases">
        <title>Genomic Encyclopedia of Archaeal and Bacterial Type Strains, Phase II (KMG-II): From Individual Species to Whole Genera.</title>
        <authorList>
            <person name="Goeker M."/>
        </authorList>
    </citation>
    <scope>NUCLEOTIDE SEQUENCE [LARGE SCALE GENOMIC DNA]</scope>
    <source>
        <strain evidence="2 3">DSM 22413</strain>
    </source>
</reference>
<organism evidence="2 3">
    <name type="scientific">Luteimicrobium subarcticum</name>
    <dbReference type="NCBI Taxonomy" id="620910"/>
    <lineage>
        <taxon>Bacteria</taxon>
        <taxon>Bacillati</taxon>
        <taxon>Actinomycetota</taxon>
        <taxon>Actinomycetes</taxon>
        <taxon>Micrococcales</taxon>
        <taxon>Luteimicrobium</taxon>
    </lineage>
</organism>
<evidence type="ECO:0000313" key="3">
    <source>
        <dbReference type="Proteomes" id="UP000231586"/>
    </source>
</evidence>
<protein>
    <submittedName>
        <fullName evidence="2">Uncharacterized protein</fullName>
    </submittedName>
</protein>
<gene>
    <name evidence="2" type="ORF">CLV34_2614</name>
</gene>
<accession>A0A2M8W728</accession>
<feature type="compositionally biased region" description="Low complexity" evidence="1">
    <location>
        <begin position="188"/>
        <end position="197"/>
    </location>
</feature>
<evidence type="ECO:0000256" key="1">
    <source>
        <dbReference type="SAM" id="MobiDB-lite"/>
    </source>
</evidence>
<feature type="compositionally biased region" description="Pro residues" evidence="1">
    <location>
        <begin position="213"/>
        <end position="222"/>
    </location>
</feature>
<keyword evidence="3" id="KW-1185">Reference proteome</keyword>
<evidence type="ECO:0000313" key="2">
    <source>
        <dbReference type="EMBL" id="PJI86694.1"/>
    </source>
</evidence>